<dbReference type="InterPro" id="IPR027417">
    <property type="entry name" value="P-loop_NTPase"/>
</dbReference>
<keyword evidence="3" id="KW-1185">Reference proteome</keyword>
<evidence type="ECO:0000313" key="2">
    <source>
        <dbReference type="EMBL" id="SDN30123.1"/>
    </source>
</evidence>
<accession>A0A1H0AAX9</accession>
<keyword evidence="1" id="KW-0175">Coiled coil</keyword>
<gene>
    <name evidence="2" type="ORF">SAMN05192585_11568</name>
</gene>
<dbReference type="EMBL" id="FNID01000015">
    <property type="protein sequence ID" value="SDN30123.1"/>
    <property type="molecule type" value="Genomic_DNA"/>
</dbReference>
<evidence type="ECO:0000313" key="3">
    <source>
        <dbReference type="Proteomes" id="UP000199182"/>
    </source>
</evidence>
<dbReference type="SUPFAM" id="SSF52540">
    <property type="entry name" value="P-loop containing nucleoside triphosphate hydrolases"/>
    <property type="match status" value="1"/>
</dbReference>
<sequence length="368" mass="41670">MCNGGSSSANFFLGAVAPQGFISRYAQCYNIEDDGYTYILKGGPGLGKTEFIKKLIALLSKYDDNIELIHSSLNPDCYDGVLFHSLRAAVMDGTSPHVLEPRYYDAFETIIPLGECCNKELLRDRREEILALTDKSTQLLERSVRFISATGSLLNDTYRLALNCTDEDKIASFVARTLQKEVKARKNIPGKERYRFLSAVTPSGVMRFDSTISYYCDKVYVFDDEFGAASNIALHKLRHSLTESGHELICCYCPISPFEKIEHILVPELRLGFVTSNKWHSFDFEDSRTIHARRFTSLEKLSVRKQRISFNRRAAQELSDAASSVLQQAREAEEELEKIYRTATDFDKINAYIGKTAQDILSMNHIKG</sequence>
<dbReference type="OrthoDB" id="9781752at2"/>
<organism evidence="2 3">
    <name type="scientific">Acetanaerobacterium elongatum</name>
    <dbReference type="NCBI Taxonomy" id="258515"/>
    <lineage>
        <taxon>Bacteria</taxon>
        <taxon>Bacillati</taxon>
        <taxon>Bacillota</taxon>
        <taxon>Clostridia</taxon>
        <taxon>Eubacteriales</taxon>
        <taxon>Oscillospiraceae</taxon>
        <taxon>Acetanaerobacterium</taxon>
    </lineage>
</organism>
<evidence type="ECO:0000256" key="1">
    <source>
        <dbReference type="SAM" id="Coils"/>
    </source>
</evidence>
<name>A0A1H0AAX9_9FIRM</name>
<protein>
    <submittedName>
        <fullName evidence="2">Uncharacterized protein</fullName>
    </submittedName>
</protein>
<dbReference type="AlphaFoldDB" id="A0A1H0AAX9"/>
<reference evidence="2 3" key="1">
    <citation type="submission" date="2016-10" db="EMBL/GenBank/DDBJ databases">
        <authorList>
            <person name="de Groot N.N."/>
        </authorList>
    </citation>
    <scope>NUCLEOTIDE SEQUENCE [LARGE SCALE GENOMIC DNA]</scope>
    <source>
        <strain evidence="2 3">CGMCC 1.5012</strain>
    </source>
</reference>
<dbReference type="STRING" id="258515.SAMN05192585_11568"/>
<feature type="coiled-coil region" evidence="1">
    <location>
        <begin position="315"/>
        <end position="342"/>
    </location>
</feature>
<dbReference type="RefSeq" id="WP_092640018.1">
    <property type="nucleotide sequence ID" value="NZ_FNID01000015.1"/>
</dbReference>
<proteinExistence type="predicted"/>
<dbReference type="Proteomes" id="UP000199182">
    <property type="component" value="Unassembled WGS sequence"/>
</dbReference>